<evidence type="ECO:0000313" key="6">
    <source>
        <dbReference type="Proteomes" id="UP000538929"/>
    </source>
</evidence>
<comment type="caution">
    <text evidence="5">The sequence shown here is derived from an EMBL/GenBank/DDBJ whole genome shotgun (WGS) entry which is preliminary data.</text>
</comment>
<feature type="compositionally biased region" description="Low complexity" evidence="3">
    <location>
        <begin position="402"/>
        <end position="411"/>
    </location>
</feature>
<dbReference type="Pfam" id="PF13439">
    <property type="entry name" value="Glyco_transf_4"/>
    <property type="match status" value="1"/>
</dbReference>
<dbReference type="EMBL" id="VKHT01001129">
    <property type="protein sequence ID" value="MBB0246801.1"/>
    <property type="molecule type" value="Genomic_DNA"/>
</dbReference>
<dbReference type="GO" id="GO:1901137">
    <property type="term" value="P:carbohydrate derivative biosynthetic process"/>
    <property type="evidence" value="ECO:0007669"/>
    <property type="project" value="UniProtKB-ARBA"/>
</dbReference>
<evidence type="ECO:0000256" key="2">
    <source>
        <dbReference type="ARBA" id="ARBA00022679"/>
    </source>
</evidence>
<sequence length="464" mass="48221">MLHVAQPTGGGVARVVLDLLRDQVSAGLRPALLCPPTGPLAGAARALGTLVLPWPAGREPGPGLARETADVLRAVETLAPRLIHLHSAKAGLAGRLALRGRYPTVFQPHAWSFEAAGPVRPLAVRWERHATRWTHRLLWVSHAERAAGLRAGVVADGAVIPNGVDTARFTPLDSAARRGVRAGLHAVHAVPPRAPLVVCVGRLCRQKGQDVLLRAWPRVLRRLPDARLVLVGDGPVGEALRATAPRGVLFTGAVDDPRPWYAAADLVVQPSRWEGMALTPLEAMACGRPVLLTDVAGARECLPKEHLGRCLVPPGDPRALASAVVGLLADPPGRVGIGVAVRRRVRRHHDLRGATAAVRGLYRTLLPDLPASGPHPAGGADPGAVALPVPFPPGSDGPARAGLVPGPSGPDGVPGAGGRPALPAGARVFLRRSHRVAPPGAPTIRPGPAAEDRRPAPDGGAGPR</sequence>
<proteinExistence type="predicted"/>
<dbReference type="AlphaFoldDB" id="A0A7W3TH93"/>
<dbReference type="PANTHER" id="PTHR45947">
    <property type="entry name" value="SULFOQUINOVOSYL TRANSFERASE SQD2"/>
    <property type="match status" value="1"/>
</dbReference>
<feature type="domain" description="Glycosyltransferase subfamily 4-like N-terminal" evidence="4">
    <location>
        <begin position="10"/>
        <end position="168"/>
    </location>
</feature>
<dbReference type="Proteomes" id="UP000538929">
    <property type="component" value="Unassembled WGS sequence"/>
</dbReference>
<name>A0A7W3TH93_9ACTN</name>
<evidence type="ECO:0000313" key="5">
    <source>
        <dbReference type="EMBL" id="MBB0246801.1"/>
    </source>
</evidence>
<evidence type="ECO:0000256" key="3">
    <source>
        <dbReference type="SAM" id="MobiDB-lite"/>
    </source>
</evidence>
<gene>
    <name evidence="5" type="ORF">FNQ90_22445</name>
</gene>
<evidence type="ECO:0000256" key="1">
    <source>
        <dbReference type="ARBA" id="ARBA00022676"/>
    </source>
</evidence>
<keyword evidence="1" id="KW-0328">Glycosyltransferase</keyword>
<keyword evidence="2 5" id="KW-0808">Transferase</keyword>
<dbReference type="InterPro" id="IPR028098">
    <property type="entry name" value="Glyco_trans_4-like_N"/>
</dbReference>
<evidence type="ECO:0000259" key="4">
    <source>
        <dbReference type="Pfam" id="PF13439"/>
    </source>
</evidence>
<organism evidence="5 6">
    <name type="scientific">Streptomyces alkaliphilus</name>
    <dbReference type="NCBI Taxonomy" id="1472722"/>
    <lineage>
        <taxon>Bacteria</taxon>
        <taxon>Bacillati</taxon>
        <taxon>Actinomycetota</taxon>
        <taxon>Actinomycetes</taxon>
        <taxon>Kitasatosporales</taxon>
        <taxon>Streptomycetaceae</taxon>
        <taxon>Streptomyces</taxon>
    </lineage>
</organism>
<dbReference type="Pfam" id="PF13692">
    <property type="entry name" value="Glyco_trans_1_4"/>
    <property type="match status" value="1"/>
</dbReference>
<dbReference type="PANTHER" id="PTHR45947:SF3">
    <property type="entry name" value="SULFOQUINOVOSYL TRANSFERASE SQD2"/>
    <property type="match status" value="1"/>
</dbReference>
<dbReference type="SUPFAM" id="SSF53756">
    <property type="entry name" value="UDP-Glycosyltransferase/glycogen phosphorylase"/>
    <property type="match status" value="1"/>
</dbReference>
<feature type="compositionally biased region" description="Low complexity" evidence="3">
    <location>
        <begin position="372"/>
        <end position="388"/>
    </location>
</feature>
<keyword evidence="6" id="KW-1185">Reference proteome</keyword>
<feature type="region of interest" description="Disordered" evidence="3">
    <location>
        <begin position="372"/>
        <end position="464"/>
    </location>
</feature>
<dbReference type="GO" id="GO:0016758">
    <property type="term" value="F:hexosyltransferase activity"/>
    <property type="evidence" value="ECO:0007669"/>
    <property type="project" value="TreeGrafter"/>
</dbReference>
<dbReference type="Gene3D" id="3.40.50.2000">
    <property type="entry name" value="Glycogen Phosphorylase B"/>
    <property type="match status" value="2"/>
</dbReference>
<dbReference type="InterPro" id="IPR050194">
    <property type="entry name" value="Glycosyltransferase_grp1"/>
</dbReference>
<reference evidence="6" key="1">
    <citation type="submission" date="2019-10" db="EMBL/GenBank/DDBJ databases">
        <title>Streptomyces sp. nov., a novel actinobacterium isolated from alkaline environment.</title>
        <authorList>
            <person name="Golinska P."/>
        </authorList>
    </citation>
    <scope>NUCLEOTIDE SEQUENCE [LARGE SCALE GENOMIC DNA]</scope>
    <source>
        <strain evidence="6">DSM 42118</strain>
    </source>
</reference>
<accession>A0A7W3TH93</accession>
<protein>
    <submittedName>
        <fullName evidence="5">Glycosyltransferase</fullName>
    </submittedName>
</protein>
<feature type="compositionally biased region" description="Low complexity" evidence="3">
    <location>
        <begin position="419"/>
        <end position="428"/>
    </location>
</feature>